<sequence>MSIEWVNGAIEEIRAWGRLKDIEVDVEEIRLLCDYASDYLGVGELADFTPVTFEQLLLDIYPRKVIAPPESAEETVAAARTLVEFLLDSGEIGTKMAGRMRERLTEIAPEMPAALADTSKFGMAKSLFAAMGADDDSGDTPLPFPTGFAAAGRQARQAEAAECDCWECSPLPAVRLPTGADVAAAVRADGLLRHAHEVVAWMRHGGRTPTARGALRVRDARRATGELGVPAPALAWELALSIGLASTGPHEETAGPPALADRDDAEVLDLWAGAVAFLTGGPLAPVTGSPRVDAELPVLHDLLYRSQEPLTLEAFGEHMSGAWGADERDPPDAPQEPPEDLGAALDALALLGTVERDGDELRLTPQGLWGLREVYSRMGLTAPVAPDPADGDASVLIDALLGGVRPAQAETDVTGWLERRTPPEAAHDLLEAARGGGAPHRGAAARVLDRLGPEAASSVRSFLEDLQLRPHAVRWLERHGLDAPDLTPQEILWLDVDVLAAVVPAAEADPAAFESTVAAARPSARVIEEMWQVDHPDVAEVLDLLGRHLPDKDAAKAARKAAFKARSRGIH</sequence>
<organism evidence="2 3">
    <name type="scientific">Sphaerisporangium rubeum</name>
    <dbReference type="NCBI Taxonomy" id="321317"/>
    <lineage>
        <taxon>Bacteria</taxon>
        <taxon>Bacillati</taxon>
        <taxon>Actinomycetota</taxon>
        <taxon>Actinomycetes</taxon>
        <taxon>Streptosporangiales</taxon>
        <taxon>Streptosporangiaceae</taxon>
        <taxon>Sphaerisporangium</taxon>
    </lineage>
</organism>
<dbReference type="RefSeq" id="WP_184983174.1">
    <property type="nucleotide sequence ID" value="NZ_BAAALO010000092.1"/>
</dbReference>
<dbReference type="EMBL" id="JACHIU010000001">
    <property type="protein sequence ID" value="MBB6474565.1"/>
    <property type="molecule type" value="Genomic_DNA"/>
</dbReference>
<evidence type="ECO:0000313" key="2">
    <source>
        <dbReference type="EMBL" id="MBB6474565.1"/>
    </source>
</evidence>
<gene>
    <name evidence="2" type="ORF">BJ992_003996</name>
</gene>
<reference evidence="2 3" key="1">
    <citation type="submission" date="2020-08" db="EMBL/GenBank/DDBJ databases">
        <title>Sequencing the genomes of 1000 actinobacteria strains.</title>
        <authorList>
            <person name="Klenk H.-P."/>
        </authorList>
    </citation>
    <scope>NUCLEOTIDE SEQUENCE [LARGE SCALE GENOMIC DNA]</scope>
    <source>
        <strain evidence="2 3">DSM 44936</strain>
    </source>
</reference>
<proteinExistence type="predicted"/>
<dbReference type="AlphaFoldDB" id="A0A7X0IGE8"/>
<name>A0A7X0IGE8_9ACTN</name>
<dbReference type="Proteomes" id="UP000555564">
    <property type="component" value="Unassembled WGS sequence"/>
</dbReference>
<protein>
    <submittedName>
        <fullName evidence="2">Uncharacterized protein</fullName>
    </submittedName>
</protein>
<evidence type="ECO:0000256" key="1">
    <source>
        <dbReference type="SAM" id="MobiDB-lite"/>
    </source>
</evidence>
<feature type="region of interest" description="Disordered" evidence="1">
    <location>
        <begin position="321"/>
        <end position="340"/>
    </location>
</feature>
<keyword evidence="3" id="KW-1185">Reference proteome</keyword>
<accession>A0A7X0IGE8</accession>
<evidence type="ECO:0000313" key="3">
    <source>
        <dbReference type="Proteomes" id="UP000555564"/>
    </source>
</evidence>
<comment type="caution">
    <text evidence="2">The sequence shown here is derived from an EMBL/GenBank/DDBJ whole genome shotgun (WGS) entry which is preliminary data.</text>
</comment>